<name>A0A4Q1K3B1_9FLAO</name>
<dbReference type="RefSeq" id="WP_129462327.1">
    <property type="nucleotide sequence ID" value="NZ_SBKN01000009.1"/>
</dbReference>
<keyword evidence="3" id="KW-1185">Reference proteome</keyword>
<dbReference type="OrthoDB" id="955522at2"/>
<accession>A0A4Q1K3B1</accession>
<reference evidence="3" key="1">
    <citation type="submission" date="2019-01" db="EMBL/GenBank/DDBJ databases">
        <title>Cytophagaceae bacterium strain CAR-16.</title>
        <authorList>
            <person name="Chen W.-M."/>
        </authorList>
    </citation>
    <scope>NUCLEOTIDE SEQUENCE [LARGE SCALE GENOMIC DNA]</scope>
    <source>
        <strain evidence="3">WWJ-16</strain>
    </source>
</reference>
<organism evidence="2 3">
    <name type="scientific">Flavobacterium stagni</name>
    <dbReference type="NCBI Taxonomy" id="2506421"/>
    <lineage>
        <taxon>Bacteria</taxon>
        <taxon>Pseudomonadati</taxon>
        <taxon>Bacteroidota</taxon>
        <taxon>Flavobacteriia</taxon>
        <taxon>Flavobacteriales</taxon>
        <taxon>Flavobacteriaceae</taxon>
        <taxon>Flavobacterium</taxon>
    </lineage>
</organism>
<evidence type="ECO:0008006" key="4">
    <source>
        <dbReference type="Google" id="ProtNLM"/>
    </source>
</evidence>
<feature type="chain" id="PRO_5020888015" description="Lipocalin-like domain-containing protein" evidence="1">
    <location>
        <begin position="21"/>
        <end position="148"/>
    </location>
</feature>
<keyword evidence="1" id="KW-0732">Signal</keyword>
<evidence type="ECO:0000256" key="1">
    <source>
        <dbReference type="SAM" id="SignalP"/>
    </source>
</evidence>
<gene>
    <name evidence="2" type="ORF">EQG61_12715</name>
</gene>
<dbReference type="Proteomes" id="UP000289857">
    <property type="component" value="Unassembled WGS sequence"/>
</dbReference>
<dbReference type="AlphaFoldDB" id="A0A4Q1K3B1"/>
<feature type="signal peptide" evidence="1">
    <location>
        <begin position="1"/>
        <end position="20"/>
    </location>
</feature>
<evidence type="ECO:0000313" key="2">
    <source>
        <dbReference type="EMBL" id="RXR20276.1"/>
    </source>
</evidence>
<dbReference type="EMBL" id="SBKN01000009">
    <property type="protein sequence ID" value="RXR20276.1"/>
    <property type="molecule type" value="Genomic_DNA"/>
</dbReference>
<proteinExistence type="predicted"/>
<comment type="caution">
    <text evidence="2">The sequence shown here is derived from an EMBL/GenBank/DDBJ whole genome shotgun (WGS) entry which is preliminary data.</text>
</comment>
<sequence length="148" mass="16769">MKFKFCLVLLLVGLFVGCTSDDPISYHPELKTLVGKWKLTEAWSDVDADPTTDAFDPIYITDGYEITFHENGTFETAILPGYTGGTYKFVNVSSKNLELTFTNGNSKVFGYYFFLNGTTTGLNMVGLHSFTFPEDTYFYEFVHLTRIE</sequence>
<dbReference type="PROSITE" id="PS51257">
    <property type="entry name" value="PROKAR_LIPOPROTEIN"/>
    <property type="match status" value="1"/>
</dbReference>
<evidence type="ECO:0000313" key="3">
    <source>
        <dbReference type="Proteomes" id="UP000289857"/>
    </source>
</evidence>
<protein>
    <recommendedName>
        <fullName evidence="4">Lipocalin-like domain-containing protein</fullName>
    </recommendedName>
</protein>